<evidence type="ECO:0008006" key="3">
    <source>
        <dbReference type="Google" id="ProtNLM"/>
    </source>
</evidence>
<dbReference type="OrthoDB" id="5604578at2"/>
<dbReference type="eggNOG" id="ENOG5033AYA">
    <property type="taxonomic scope" value="Bacteria"/>
</dbReference>
<dbReference type="RefSeq" id="WP_008080346.1">
    <property type="nucleotide sequence ID" value="NZ_AEVT01000104.1"/>
</dbReference>
<sequence>MMIDAQLWGEYLDPYFRFEQRPNVGSFAIVTAWNPASMWLSQEENRRNNQQLRQEIGHTYCVDVLVGNESFSWAEASFAISVNVQRGIELGRKFSQNAIYYVENDCLTLHSCLPDEGSAIITTDWRQRCR</sequence>
<dbReference type="InterPro" id="IPR021710">
    <property type="entry name" value="DUF3293"/>
</dbReference>
<evidence type="ECO:0000313" key="1">
    <source>
        <dbReference type="EMBL" id="EGA68533.1"/>
    </source>
</evidence>
<dbReference type="GeneID" id="95570991"/>
<dbReference type="EMBL" id="AEVT01000104">
    <property type="protein sequence ID" value="EGA68533.1"/>
    <property type="molecule type" value="Genomic_DNA"/>
</dbReference>
<dbReference type="Proteomes" id="UP000006228">
    <property type="component" value="Unassembled WGS sequence"/>
</dbReference>
<reference evidence="1 2" key="1">
    <citation type="journal article" date="2012" name="Int. J. Syst. Evol. Microbiol.">
        <title>Vibrio caribbeanicus sp. nov., isolated from the marine sponge Scleritoderma cyanea.</title>
        <authorList>
            <person name="Hoffmann M."/>
            <person name="Monday S.R."/>
            <person name="Allard M.W."/>
            <person name="Strain E.A."/>
            <person name="Whittaker P."/>
            <person name="Naum M."/>
            <person name="McCarthy P.J."/>
            <person name="Lopez J.V."/>
            <person name="Fischer M."/>
            <person name="Brown E.W."/>
        </authorList>
    </citation>
    <scope>NUCLEOTIDE SEQUENCE [LARGE SCALE GENOMIC DNA]</scope>
    <source>
        <strain evidence="2">DSMZ 21326</strain>
    </source>
</reference>
<accession>E8MBR8</accession>
<name>E8MBR8_PHOS4</name>
<dbReference type="AlphaFoldDB" id="E8MBR8"/>
<dbReference type="Pfam" id="PF11697">
    <property type="entry name" value="DUF3293"/>
    <property type="match status" value="1"/>
</dbReference>
<protein>
    <recommendedName>
        <fullName evidence="3">DUF3293 domain-containing protein</fullName>
    </recommendedName>
</protein>
<proteinExistence type="predicted"/>
<gene>
    <name evidence="1" type="ORF">VISI1226_20071</name>
</gene>
<evidence type="ECO:0000313" key="2">
    <source>
        <dbReference type="Proteomes" id="UP000006228"/>
    </source>
</evidence>
<comment type="caution">
    <text evidence="1">The sequence shown here is derived from an EMBL/GenBank/DDBJ whole genome shotgun (WGS) entry which is preliminary data.</text>
</comment>
<organism evidence="1 2">
    <name type="scientific">Vibrio sinaloensis DSM 21326</name>
    <dbReference type="NCBI Taxonomy" id="945550"/>
    <lineage>
        <taxon>Bacteria</taxon>
        <taxon>Pseudomonadati</taxon>
        <taxon>Pseudomonadota</taxon>
        <taxon>Gammaproteobacteria</taxon>
        <taxon>Vibrionales</taxon>
        <taxon>Vibrionaceae</taxon>
        <taxon>Vibrio</taxon>
        <taxon>Vibrio oreintalis group</taxon>
    </lineage>
</organism>